<dbReference type="CDD" id="cd03784">
    <property type="entry name" value="GT1_Gtf-like"/>
    <property type="match status" value="1"/>
</dbReference>
<name>A0A5N5FX02_9ROSA</name>
<comment type="caution">
    <text evidence="4">The sequence shown here is derived from an EMBL/GenBank/DDBJ whole genome shotgun (WGS) entry which is preliminary data.</text>
</comment>
<dbReference type="Pfam" id="PF00201">
    <property type="entry name" value="UDPGT"/>
    <property type="match status" value="1"/>
</dbReference>
<keyword evidence="2" id="KW-0328">Glycosyltransferase</keyword>
<dbReference type="PANTHER" id="PTHR11926:SF986">
    <property type="entry name" value="UDP-GLYCOSYLTRANSFERASE 84A1"/>
    <property type="match status" value="1"/>
</dbReference>
<reference evidence="4 5" key="1">
    <citation type="submission" date="2019-09" db="EMBL/GenBank/DDBJ databases">
        <authorList>
            <person name="Ou C."/>
        </authorList>
    </citation>
    <scope>NUCLEOTIDE SEQUENCE [LARGE SCALE GENOMIC DNA]</scope>
    <source>
        <strain evidence="4">S2</strain>
        <tissue evidence="4">Leaf</tissue>
    </source>
</reference>
<comment type="similarity">
    <text evidence="1">Belongs to the UDP-glycosyltransferase family.</text>
</comment>
<dbReference type="EMBL" id="SMOL01000559">
    <property type="protein sequence ID" value="KAB2607427.1"/>
    <property type="molecule type" value="Genomic_DNA"/>
</dbReference>
<dbReference type="GO" id="GO:0080044">
    <property type="term" value="F:quercetin 7-O-glucosyltransferase activity"/>
    <property type="evidence" value="ECO:0007669"/>
    <property type="project" value="TreeGrafter"/>
</dbReference>
<dbReference type="SUPFAM" id="SSF53756">
    <property type="entry name" value="UDP-Glycosyltransferase/glycogen phosphorylase"/>
    <property type="match status" value="1"/>
</dbReference>
<evidence type="ECO:0000256" key="2">
    <source>
        <dbReference type="ARBA" id="ARBA00022676"/>
    </source>
</evidence>
<evidence type="ECO:0000313" key="4">
    <source>
        <dbReference type="EMBL" id="KAB2607427.1"/>
    </source>
</evidence>
<evidence type="ECO:0000256" key="3">
    <source>
        <dbReference type="ARBA" id="ARBA00022679"/>
    </source>
</evidence>
<keyword evidence="3 4" id="KW-0808">Transferase</keyword>
<sequence length="409" mass="45824">MGTEIIPTHMVLVCFPGQRHINPMLRLGKRLAAKGFLVSFSTTENFGKEMRATNSGISDEPTPVGDGFIRFEDLDYYMPQLELVGKDLVTQMIKRHANEGRPVSCLVNNPFIPWFLYINKPCKAVRFPTETEPNLDVQLPGMPLLKHDEIPSFLHPSDRFQVLGRAILGQFKKLSKSMYVLINTFQELEPEVIEHMSQFCMVKPVGPLFKNPKPPQTTISGDLMKADDCLEWLDSKPPISVVYISFGSLVYLKQEQVDEIAHGLWEYGFEEHVLPDKFLEKVGHKGKFVKWSPQEQVLAHPSIACFVTHCGWNSSVEALTWGDQVTNAKFLVDVSGVGLRLSRGAAENRLSMRDKVGKCLLEATVGQKAIELKRNALKWKLAAEAAVAEGGSSDHLQDFLDEIIKTCAA</sequence>
<evidence type="ECO:0000256" key="1">
    <source>
        <dbReference type="ARBA" id="ARBA00009995"/>
    </source>
</evidence>
<dbReference type="InterPro" id="IPR002213">
    <property type="entry name" value="UDP_glucos_trans"/>
</dbReference>
<accession>A0A5N5FX02</accession>
<organism evidence="4 5">
    <name type="scientific">Pyrus ussuriensis x Pyrus communis</name>
    <dbReference type="NCBI Taxonomy" id="2448454"/>
    <lineage>
        <taxon>Eukaryota</taxon>
        <taxon>Viridiplantae</taxon>
        <taxon>Streptophyta</taxon>
        <taxon>Embryophyta</taxon>
        <taxon>Tracheophyta</taxon>
        <taxon>Spermatophyta</taxon>
        <taxon>Magnoliopsida</taxon>
        <taxon>eudicotyledons</taxon>
        <taxon>Gunneridae</taxon>
        <taxon>Pentapetalae</taxon>
        <taxon>rosids</taxon>
        <taxon>fabids</taxon>
        <taxon>Rosales</taxon>
        <taxon>Rosaceae</taxon>
        <taxon>Amygdaloideae</taxon>
        <taxon>Maleae</taxon>
        <taxon>Pyrus</taxon>
    </lineage>
</organism>
<reference evidence="4 5" key="3">
    <citation type="submission" date="2019-11" db="EMBL/GenBank/DDBJ databases">
        <title>A de novo genome assembly of a pear dwarfing rootstock.</title>
        <authorList>
            <person name="Wang F."/>
            <person name="Wang J."/>
            <person name="Li S."/>
            <person name="Zhang Y."/>
            <person name="Fang M."/>
            <person name="Ma L."/>
            <person name="Zhao Y."/>
            <person name="Jiang S."/>
        </authorList>
    </citation>
    <scope>NUCLEOTIDE SEQUENCE [LARGE SCALE GENOMIC DNA]</scope>
    <source>
        <strain evidence="4">S2</strain>
        <tissue evidence="4">Leaf</tissue>
    </source>
</reference>
<dbReference type="GO" id="GO:0080043">
    <property type="term" value="F:quercetin 3-O-glucosyltransferase activity"/>
    <property type="evidence" value="ECO:0007669"/>
    <property type="project" value="TreeGrafter"/>
</dbReference>
<dbReference type="AlphaFoldDB" id="A0A5N5FX02"/>
<evidence type="ECO:0000313" key="5">
    <source>
        <dbReference type="Proteomes" id="UP000327157"/>
    </source>
</evidence>
<dbReference type="Proteomes" id="UP000327157">
    <property type="component" value="Chromosome 11"/>
</dbReference>
<proteinExistence type="inferred from homology"/>
<dbReference type="Gene3D" id="3.40.50.2000">
    <property type="entry name" value="Glycogen Phosphorylase B"/>
    <property type="match status" value="2"/>
</dbReference>
<keyword evidence="5" id="KW-1185">Reference proteome</keyword>
<dbReference type="PANTHER" id="PTHR11926">
    <property type="entry name" value="GLUCOSYL/GLUCURONOSYL TRANSFERASES"/>
    <property type="match status" value="1"/>
</dbReference>
<dbReference type="OrthoDB" id="5835829at2759"/>
<protein>
    <submittedName>
        <fullName evidence="4">UDP-glucose glucosyltransferase</fullName>
    </submittedName>
</protein>
<gene>
    <name evidence="4" type="ORF">D8674_007144</name>
</gene>
<reference evidence="5" key="2">
    <citation type="submission" date="2019-10" db="EMBL/GenBank/DDBJ databases">
        <title>A de novo genome assembly of a pear dwarfing rootstock.</title>
        <authorList>
            <person name="Wang F."/>
            <person name="Wang J."/>
            <person name="Li S."/>
            <person name="Zhang Y."/>
            <person name="Fang M."/>
            <person name="Ma L."/>
            <person name="Zhao Y."/>
            <person name="Jiang S."/>
        </authorList>
    </citation>
    <scope>NUCLEOTIDE SEQUENCE [LARGE SCALE GENOMIC DNA]</scope>
</reference>